<dbReference type="Proteomes" id="UP000821845">
    <property type="component" value="Chromosome 11"/>
</dbReference>
<gene>
    <name evidence="1" type="ORF">HPB50_023620</name>
</gene>
<evidence type="ECO:0000313" key="2">
    <source>
        <dbReference type="Proteomes" id="UP000821845"/>
    </source>
</evidence>
<organism evidence="1 2">
    <name type="scientific">Hyalomma asiaticum</name>
    <name type="common">Tick</name>
    <dbReference type="NCBI Taxonomy" id="266040"/>
    <lineage>
        <taxon>Eukaryota</taxon>
        <taxon>Metazoa</taxon>
        <taxon>Ecdysozoa</taxon>
        <taxon>Arthropoda</taxon>
        <taxon>Chelicerata</taxon>
        <taxon>Arachnida</taxon>
        <taxon>Acari</taxon>
        <taxon>Parasitiformes</taxon>
        <taxon>Ixodida</taxon>
        <taxon>Ixodoidea</taxon>
        <taxon>Ixodidae</taxon>
        <taxon>Hyalomminae</taxon>
        <taxon>Hyalomma</taxon>
    </lineage>
</organism>
<keyword evidence="2" id="KW-1185">Reference proteome</keyword>
<sequence length="377" mass="39491">MDASLDRAAFRRRSCNFAALFSSTGPHRHVTVSVAHPCLCTDGGACAIRMAGALNQLAISPGHLGLLLTLSGVLLVPASHALASCSGHFVIEDSTIKLFVQQHINSSEVAVQCRYTFEASRKSGLLIIANDIRAVNDGEIPGCPVSIYANDEAYGDPLYSLCGHYTTVTVPVPSPSSLVVYKPVFRGTAYTLTLDLQVASTGGSTLRACGDSHLNAVSVVPIRCSLGFRADSHDAPGFCNVYVNVRSTTALEILGIDCVLTSDAVCSYDVLLNNGSTAPSKHHVDLAAGGGSATIRLHPAGISGVLIIKVPAGFEPVTFLEPPPPSIFSVESVPNATKFGVDSGVNETDVVHTVIASDVAPGTDLRFENAFKRFAIA</sequence>
<reference evidence="1" key="1">
    <citation type="submission" date="2020-05" db="EMBL/GenBank/DDBJ databases">
        <title>Large-scale comparative analyses of tick genomes elucidate their genetic diversity and vector capacities.</title>
        <authorList>
            <person name="Jia N."/>
            <person name="Wang J."/>
            <person name="Shi W."/>
            <person name="Du L."/>
            <person name="Sun Y."/>
            <person name="Zhan W."/>
            <person name="Jiang J."/>
            <person name="Wang Q."/>
            <person name="Zhang B."/>
            <person name="Ji P."/>
            <person name="Sakyi L.B."/>
            <person name="Cui X."/>
            <person name="Yuan T."/>
            <person name="Jiang B."/>
            <person name="Yang W."/>
            <person name="Lam T.T.-Y."/>
            <person name="Chang Q."/>
            <person name="Ding S."/>
            <person name="Wang X."/>
            <person name="Zhu J."/>
            <person name="Ruan X."/>
            <person name="Zhao L."/>
            <person name="Wei J."/>
            <person name="Que T."/>
            <person name="Du C."/>
            <person name="Cheng J."/>
            <person name="Dai P."/>
            <person name="Han X."/>
            <person name="Huang E."/>
            <person name="Gao Y."/>
            <person name="Liu J."/>
            <person name="Shao H."/>
            <person name="Ye R."/>
            <person name="Li L."/>
            <person name="Wei W."/>
            <person name="Wang X."/>
            <person name="Wang C."/>
            <person name="Yang T."/>
            <person name="Huo Q."/>
            <person name="Li W."/>
            <person name="Guo W."/>
            <person name="Chen H."/>
            <person name="Zhou L."/>
            <person name="Ni X."/>
            <person name="Tian J."/>
            <person name="Zhou Y."/>
            <person name="Sheng Y."/>
            <person name="Liu T."/>
            <person name="Pan Y."/>
            <person name="Xia L."/>
            <person name="Li J."/>
            <person name="Zhao F."/>
            <person name="Cao W."/>
        </authorList>
    </citation>
    <scope>NUCLEOTIDE SEQUENCE</scope>
    <source>
        <strain evidence="1">Hyas-2018</strain>
    </source>
</reference>
<name>A0ACB7TAC3_HYAAI</name>
<comment type="caution">
    <text evidence="1">The sequence shown here is derived from an EMBL/GenBank/DDBJ whole genome shotgun (WGS) entry which is preliminary data.</text>
</comment>
<proteinExistence type="predicted"/>
<accession>A0ACB7TAC3</accession>
<protein>
    <submittedName>
        <fullName evidence="1">Uncharacterized protein</fullName>
    </submittedName>
</protein>
<dbReference type="EMBL" id="CM023491">
    <property type="protein sequence ID" value="KAH6941814.1"/>
    <property type="molecule type" value="Genomic_DNA"/>
</dbReference>
<evidence type="ECO:0000313" key="1">
    <source>
        <dbReference type="EMBL" id="KAH6941814.1"/>
    </source>
</evidence>